<keyword evidence="7" id="KW-0735">Signal-anchor</keyword>
<proteinExistence type="inferred from homology"/>
<evidence type="ECO:0000259" key="13">
    <source>
        <dbReference type="Pfam" id="PF00852"/>
    </source>
</evidence>
<dbReference type="InterPro" id="IPR031481">
    <property type="entry name" value="Glyco_tran_10_N"/>
</dbReference>
<keyword evidence="11" id="KW-0325">Glycoprotein</keyword>
<evidence type="ECO:0000256" key="1">
    <source>
        <dbReference type="ARBA" id="ARBA00004447"/>
    </source>
</evidence>
<keyword evidence="16" id="KW-1185">Reference proteome</keyword>
<dbReference type="Pfam" id="PF17039">
    <property type="entry name" value="Glyco_tran_10_N"/>
    <property type="match status" value="1"/>
</dbReference>
<dbReference type="PANTHER" id="PTHR48438">
    <property type="entry name" value="ALPHA-(1,3)-FUCOSYLTRANSFERASE C-RELATED"/>
    <property type="match status" value="1"/>
</dbReference>
<evidence type="ECO:0000256" key="10">
    <source>
        <dbReference type="ARBA" id="ARBA00023136"/>
    </source>
</evidence>
<dbReference type="PANTHER" id="PTHR48438:SF1">
    <property type="entry name" value="ALPHA-(1,3)-FUCOSYLTRANSFERASE C-RELATED"/>
    <property type="match status" value="1"/>
</dbReference>
<dbReference type="InterPro" id="IPR001503">
    <property type="entry name" value="Glyco_trans_10"/>
</dbReference>
<evidence type="ECO:0000256" key="3">
    <source>
        <dbReference type="ARBA" id="ARBA00008919"/>
    </source>
</evidence>
<evidence type="ECO:0000256" key="12">
    <source>
        <dbReference type="RuleBase" id="RU003832"/>
    </source>
</evidence>
<reference evidence="15 16" key="1">
    <citation type="submission" date="2024-04" db="EMBL/GenBank/DDBJ databases">
        <authorList>
            <person name="Rising A."/>
            <person name="Reimegard J."/>
            <person name="Sonavane S."/>
            <person name="Akerstrom W."/>
            <person name="Nylinder S."/>
            <person name="Hedman E."/>
            <person name="Kallberg Y."/>
        </authorList>
    </citation>
    <scope>NUCLEOTIDE SEQUENCE [LARGE SCALE GENOMIC DNA]</scope>
</reference>
<evidence type="ECO:0000256" key="9">
    <source>
        <dbReference type="ARBA" id="ARBA00023034"/>
    </source>
</evidence>
<keyword evidence="9 12" id="KW-0333">Golgi apparatus</keyword>
<evidence type="ECO:0000256" key="11">
    <source>
        <dbReference type="ARBA" id="ARBA00023180"/>
    </source>
</evidence>
<accession>A0AAV2AZT7</accession>
<dbReference type="Gene3D" id="3.40.50.11660">
    <property type="entry name" value="Glycosyl transferase family 10, C-terminal domain"/>
    <property type="match status" value="1"/>
</dbReference>
<dbReference type="Proteomes" id="UP001497382">
    <property type="component" value="Unassembled WGS sequence"/>
</dbReference>
<comment type="subcellular location">
    <subcellularLocation>
        <location evidence="1 12">Golgi apparatus</location>
        <location evidence="1 12">Golgi stack membrane</location>
        <topology evidence="1 12">Single-pass type II membrane protein</topology>
    </subcellularLocation>
</comment>
<evidence type="ECO:0000259" key="14">
    <source>
        <dbReference type="Pfam" id="PF17039"/>
    </source>
</evidence>
<evidence type="ECO:0000256" key="8">
    <source>
        <dbReference type="ARBA" id="ARBA00022989"/>
    </source>
</evidence>
<evidence type="ECO:0000256" key="6">
    <source>
        <dbReference type="ARBA" id="ARBA00022692"/>
    </source>
</evidence>
<keyword evidence="5 12" id="KW-0808">Transferase</keyword>
<keyword evidence="8" id="KW-1133">Transmembrane helix</keyword>
<protein>
    <recommendedName>
        <fullName evidence="12">Fucosyltransferase</fullName>
        <ecNumber evidence="12">2.4.1.-</ecNumber>
    </recommendedName>
</protein>
<comment type="pathway">
    <text evidence="2">Protein modification; protein glycosylation.</text>
</comment>
<name>A0AAV2AZT7_9ARAC</name>
<feature type="domain" description="Fucosyltransferase N-terminal" evidence="14">
    <location>
        <begin position="64"/>
        <end position="168"/>
    </location>
</feature>
<dbReference type="AlphaFoldDB" id="A0AAV2AZT7"/>
<dbReference type="Pfam" id="PF00852">
    <property type="entry name" value="Glyco_transf_10"/>
    <property type="match status" value="1"/>
</dbReference>
<evidence type="ECO:0000256" key="2">
    <source>
        <dbReference type="ARBA" id="ARBA00004922"/>
    </source>
</evidence>
<evidence type="ECO:0000256" key="5">
    <source>
        <dbReference type="ARBA" id="ARBA00022679"/>
    </source>
</evidence>
<keyword evidence="6 12" id="KW-0812">Transmembrane</keyword>
<dbReference type="InterPro" id="IPR055270">
    <property type="entry name" value="Glyco_tran_10_C"/>
</dbReference>
<comment type="similarity">
    <text evidence="3 12">Belongs to the glycosyltransferase 10 family.</text>
</comment>
<sequence length="389" mass="45670">MRYMRKVLVFGAAVALLICASHIGSTWWEFSKIKHAEPVTMDPWVRKHWNHVKILTDTLNYMQSTKTILFWTKFFGESNFVPSYSNLGCPKSPKCIITFDRKYLNRSHAVVFHLRDIKLNDMPTVRTPRQVWILLHHEAPPHTPSDVLERVDGLFNWTATYRMDSEINLSPIVRKKMTDTRQTKHLIQNKKKMIAWLVSNCKTPSNREGYVLELQKTVPVDIFGSCGGYTCLPKMSDECYDSLDQKYRFYLSFENSICKDYVTEKFFRILSTNIIPVVLGGANYSQIAPPNSYIDALSFKTPRDLGRYLLQVAKDDEKYQSYFKWKETHELVYEHYACQICAKLNQPKISHSTYLNISHWWFQDANCRMWTDSSKKVWENLNRKTLIQV</sequence>
<organism evidence="15 16">
    <name type="scientific">Larinioides sclopetarius</name>
    <dbReference type="NCBI Taxonomy" id="280406"/>
    <lineage>
        <taxon>Eukaryota</taxon>
        <taxon>Metazoa</taxon>
        <taxon>Ecdysozoa</taxon>
        <taxon>Arthropoda</taxon>
        <taxon>Chelicerata</taxon>
        <taxon>Arachnida</taxon>
        <taxon>Araneae</taxon>
        <taxon>Araneomorphae</taxon>
        <taxon>Entelegynae</taxon>
        <taxon>Araneoidea</taxon>
        <taxon>Araneidae</taxon>
        <taxon>Larinioides</taxon>
    </lineage>
</organism>
<keyword evidence="10" id="KW-0472">Membrane</keyword>
<feature type="domain" description="Fucosyltransferase C-terminal" evidence="13">
    <location>
        <begin position="188"/>
        <end position="360"/>
    </location>
</feature>
<keyword evidence="4 12" id="KW-0328">Glycosyltransferase</keyword>
<dbReference type="GO" id="GO:0008417">
    <property type="term" value="F:fucosyltransferase activity"/>
    <property type="evidence" value="ECO:0007669"/>
    <property type="project" value="InterPro"/>
</dbReference>
<dbReference type="EMBL" id="CAXIEN010000249">
    <property type="protein sequence ID" value="CAL1289417.1"/>
    <property type="molecule type" value="Genomic_DNA"/>
</dbReference>
<evidence type="ECO:0000256" key="7">
    <source>
        <dbReference type="ARBA" id="ARBA00022968"/>
    </source>
</evidence>
<evidence type="ECO:0000256" key="4">
    <source>
        <dbReference type="ARBA" id="ARBA00022676"/>
    </source>
</evidence>
<dbReference type="GO" id="GO:0032580">
    <property type="term" value="C:Golgi cisterna membrane"/>
    <property type="evidence" value="ECO:0007669"/>
    <property type="project" value="UniProtKB-SubCell"/>
</dbReference>
<dbReference type="InterPro" id="IPR038577">
    <property type="entry name" value="GT10-like_C_sf"/>
</dbReference>
<evidence type="ECO:0000313" key="16">
    <source>
        <dbReference type="Proteomes" id="UP001497382"/>
    </source>
</evidence>
<comment type="caution">
    <text evidence="15">The sequence shown here is derived from an EMBL/GenBank/DDBJ whole genome shotgun (WGS) entry which is preliminary data.</text>
</comment>
<dbReference type="SUPFAM" id="SSF53756">
    <property type="entry name" value="UDP-Glycosyltransferase/glycogen phosphorylase"/>
    <property type="match status" value="1"/>
</dbReference>
<evidence type="ECO:0000313" key="15">
    <source>
        <dbReference type="EMBL" id="CAL1289417.1"/>
    </source>
</evidence>
<dbReference type="EC" id="2.4.1.-" evidence="12"/>
<gene>
    <name evidence="15" type="ORF">LARSCL_LOCUS15928</name>
</gene>
<dbReference type="FunFam" id="3.40.50.11660:FF:000006">
    <property type="entry name" value="Alpha-(1,3)-fucosyltransferase C"/>
    <property type="match status" value="1"/>
</dbReference>